<accession>A0A917KCV0</accession>
<dbReference type="SUPFAM" id="SSF53822">
    <property type="entry name" value="Periplasmic binding protein-like I"/>
    <property type="match status" value="1"/>
</dbReference>
<dbReference type="Gene3D" id="3.40.190.10">
    <property type="entry name" value="Periplasmic binding protein-like II"/>
    <property type="match status" value="1"/>
</dbReference>
<dbReference type="InterPro" id="IPR025997">
    <property type="entry name" value="SBP_2_dom"/>
</dbReference>
<dbReference type="Pfam" id="PF13407">
    <property type="entry name" value="Peripla_BP_4"/>
    <property type="match status" value="1"/>
</dbReference>
<evidence type="ECO:0000256" key="1">
    <source>
        <dbReference type="ARBA" id="ARBA00006987"/>
    </source>
</evidence>
<proteinExistence type="inferred from homology"/>
<gene>
    <name evidence="3" type="ORF">GCM10011320_14580</name>
</gene>
<comment type="caution">
    <text evidence="3">The sequence shown here is derived from an EMBL/GenBank/DDBJ whole genome shotgun (WGS) entry which is preliminary data.</text>
</comment>
<protein>
    <recommendedName>
        <fullName evidence="2">Periplasmic binding protein domain-containing protein</fullName>
    </recommendedName>
</protein>
<dbReference type="InterPro" id="IPR005064">
    <property type="entry name" value="BUG"/>
</dbReference>
<dbReference type="EMBL" id="BMKW01000003">
    <property type="protein sequence ID" value="GGJ08724.1"/>
    <property type="molecule type" value="Genomic_DNA"/>
</dbReference>
<dbReference type="InterPro" id="IPR042100">
    <property type="entry name" value="Bug_dom1"/>
</dbReference>
<sequence>MAPRLAAFTKNGVNPNYQAFLLGVERAAGAEGASATRHAPATPDDPGEQIALLAAVVEEAPDAIIFAPADDRLLEGPVAAARARGIPFIGFVNRMAGDFACFVGADDVAMGRAAVGAMAEALGGQGEVVLIEGPDSAPTSRDRGRGFRAALAGHPGLHLLDSAPGRYLREPGREAMAALLARHPRIDGVICTNDLMALGAIDALEAAGRRALVTGINGTIPAAQAIAAGRLLASIDYDGFRMGAACAMAALRHLRGEPIPREILLPAQVIHHGNHQPWLVPIEDRRLPRWDEIVPADNDKKYQGVTRMDITRRSIGAALVAGLAAPAFAQAPAWPNRPVRLISPFAPGGPQDVPARYFVDYLTPRLGQPVVYDSRAGAGGQVGMQFVAHATDGHTFLITSNSIATLPALKLNLGFDPFTDLLPVTIVTEAPLVYVVRANGPANLADFLARAREAPGRVSVGSSGTGSATHLTSALLMQKAGIELLHVPYRGAGLVMTALLAGDIDAFVGDLSIALEHIRAGTARAIGVSTATRAPLLPDVPAIGEQVPGFAVPFWFGLFAAKQTAPEVVQRINAELAPLAAPDSELSKRMAERGSTLVLSGPAPLEARLRAEVAQWRDVVRAAGITPE</sequence>
<evidence type="ECO:0000313" key="4">
    <source>
        <dbReference type="Proteomes" id="UP000661507"/>
    </source>
</evidence>
<dbReference type="Gene3D" id="3.40.50.2300">
    <property type="match status" value="2"/>
</dbReference>
<keyword evidence="4" id="KW-1185">Reference proteome</keyword>
<dbReference type="Pfam" id="PF03401">
    <property type="entry name" value="TctC"/>
    <property type="match status" value="1"/>
</dbReference>
<dbReference type="PANTHER" id="PTHR42928:SF5">
    <property type="entry name" value="BLR1237 PROTEIN"/>
    <property type="match status" value="1"/>
</dbReference>
<dbReference type="Proteomes" id="UP000661507">
    <property type="component" value="Unassembled WGS sequence"/>
</dbReference>
<dbReference type="CDD" id="cd01536">
    <property type="entry name" value="PBP1_ABC_sugar_binding-like"/>
    <property type="match status" value="1"/>
</dbReference>
<reference evidence="3" key="2">
    <citation type="submission" date="2020-09" db="EMBL/GenBank/DDBJ databases">
        <authorList>
            <person name="Sun Q."/>
            <person name="Zhou Y."/>
        </authorList>
    </citation>
    <scope>NUCLEOTIDE SEQUENCE</scope>
    <source>
        <strain evidence="3">CGMCC 1.3617</strain>
    </source>
</reference>
<dbReference type="SUPFAM" id="SSF53850">
    <property type="entry name" value="Periplasmic binding protein-like II"/>
    <property type="match status" value="1"/>
</dbReference>
<dbReference type="RefSeq" id="WP_188966284.1">
    <property type="nucleotide sequence ID" value="NZ_BMKW01000003.1"/>
</dbReference>
<dbReference type="PANTHER" id="PTHR42928">
    <property type="entry name" value="TRICARBOXYLATE-BINDING PROTEIN"/>
    <property type="match status" value="1"/>
</dbReference>
<name>A0A917KCV0_9PROT</name>
<reference evidence="3" key="1">
    <citation type="journal article" date="2014" name="Int. J. Syst. Evol. Microbiol.">
        <title>Complete genome sequence of Corynebacterium casei LMG S-19264T (=DSM 44701T), isolated from a smear-ripened cheese.</title>
        <authorList>
            <consortium name="US DOE Joint Genome Institute (JGI-PGF)"/>
            <person name="Walter F."/>
            <person name="Albersmeier A."/>
            <person name="Kalinowski J."/>
            <person name="Ruckert C."/>
        </authorList>
    </citation>
    <scope>NUCLEOTIDE SEQUENCE</scope>
    <source>
        <strain evidence="3">CGMCC 1.3617</strain>
    </source>
</reference>
<dbReference type="InterPro" id="IPR028082">
    <property type="entry name" value="Peripla_BP_I"/>
</dbReference>
<dbReference type="Gene3D" id="3.40.190.150">
    <property type="entry name" value="Bordetella uptake gene, domain 1"/>
    <property type="match status" value="1"/>
</dbReference>
<dbReference type="AlphaFoldDB" id="A0A917KCV0"/>
<comment type="similarity">
    <text evidence="1">Belongs to the UPF0065 (bug) family.</text>
</comment>
<evidence type="ECO:0000259" key="2">
    <source>
        <dbReference type="Pfam" id="PF13407"/>
    </source>
</evidence>
<evidence type="ECO:0000313" key="3">
    <source>
        <dbReference type="EMBL" id="GGJ08724.1"/>
    </source>
</evidence>
<feature type="domain" description="Periplasmic binding protein" evidence="2">
    <location>
        <begin position="11"/>
        <end position="257"/>
    </location>
</feature>
<organism evidence="3 4">
    <name type="scientific">Neoroseomonas lacus</name>
    <dbReference type="NCBI Taxonomy" id="287609"/>
    <lineage>
        <taxon>Bacteria</taxon>
        <taxon>Pseudomonadati</taxon>
        <taxon>Pseudomonadota</taxon>
        <taxon>Alphaproteobacteria</taxon>
        <taxon>Acetobacterales</taxon>
        <taxon>Acetobacteraceae</taxon>
        <taxon>Neoroseomonas</taxon>
    </lineage>
</organism>